<gene>
    <name evidence="1" type="ORF">METZ01_LOCUS265037</name>
</gene>
<dbReference type="EMBL" id="UINC01074716">
    <property type="protein sequence ID" value="SVC12183.1"/>
    <property type="molecule type" value="Genomic_DNA"/>
</dbReference>
<organism evidence="1">
    <name type="scientific">marine metagenome</name>
    <dbReference type="NCBI Taxonomy" id="408172"/>
    <lineage>
        <taxon>unclassified sequences</taxon>
        <taxon>metagenomes</taxon>
        <taxon>ecological metagenomes</taxon>
    </lineage>
</organism>
<feature type="non-terminal residue" evidence="1">
    <location>
        <position position="76"/>
    </location>
</feature>
<protein>
    <submittedName>
        <fullName evidence="1">Uncharacterized protein</fullName>
    </submittedName>
</protein>
<proteinExistence type="predicted"/>
<reference evidence="1" key="1">
    <citation type="submission" date="2018-05" db="EMBL/GenBank/DDBJ databases">
        <authorList>
            <person name="Lanie J.A."/>
            <person name="Ng W.-L."/>
            <person name="Kazmierczak K.M."/>
            <person name="Andrzejewski T.M."/>
            <person name="Davidsen T.M."/>
            <person name="Wayne K.J."/>
            <person name="Tettelin H."/>
            <person name="Glass J.I."/>
            <person name="Rusch D."/>
            <person name="Podicherti R."/>
            <person name="Tsui H.-C.T."/>
            <person name="Winkler M.E."/>
        </authorList>
    </citation>
    <scope>NUCLEOTIDE SEQUENCE</scope>
</reference>
<dbReference type="AlphaFoldDB" id="A0A382JLX5"/>
<evidence type="ECO:0000313" key="1">
    <source>
        <dbReference type="EMBL" id="SVC12183.1"/>
    </source>
</evidence>
<name>A0A382JLX5_9ZZZZ</name>
<sequence>MVLPGTQQRILASAARDNKDLPAVSLWYTLPLAVESAENKCSISAAEAERIRQSDSDVRIPGSSWHIVQITFRVRF</sequence>
<accession>A0A382JLX5</accession>